<organism evidence="2 3">
    <name type="scientific">candidate division MSBL1 archaeon SCGC-AAA259E19</name>
    <dbReference type="NCBI Taxonomy" id="1698264"/>
    <lineage>
        <taxon>Archaea</taxon>
        <taxon>Methanobacteriati</taxon>
        <taxon>Methanobacteriota</taxon>
        <taxon>candidate division MSBL1</taxon>
    </lineage>
</organism>
<keyword evidence="3" id="KW-1185">Reference proteome</keyword>
<reference evidence="2 3" key="1">
    <citation type="journal article" date="2016" name="Sci. Rep.">
        <title>Metabolic traits of an uncultured archaeal lineage -MSBL1- from brine pools of the Red Sea.</title>
        <authorList>
            <person name="Mwirichia R."/>
            <person name="Alam I."/>
            <person name="Rashid M."/>
            <person name="Vinu M."/>
            <person name="Ba-Alawi W."/>
            <person name="Anthony Kamau A."/>
            <person name="Kamanda Ngugi D."/>
            <person name="Goker M."/>
            <person name="Klenk H.P."/>
            <person name="Bajic V."/>
            <person name="Stingl U."/>
        </authorList>
    </citation>
    <scope>NUCLEOTIDE SEQUENCE [LARGE SCALE GENOMIC DNA]</scope>
    <source>
        <strain evidence="2">SCGC-AAA259E19</strain>
    </source>
</reference>
<sequence length="61" mass="5963">PFKRAETKAARNNRDGKGSKVSGGSEATGAMPGSPGSPRDANLASAEPLGRSPASGGAPAR</sequence>
<gene>
    <name evidence="2" type="ORF">AKJ65_05605</name>
</gene>
<accession>A0A133UIZ1</accession>
<dbReference type="Proteomes" id="UP000070284">
    <property type="component" value="Unassembled WGS sequence"/>
</dbReference>
<comment type="caution">
    <text evidence="2">The sequence shown here is derived from an EMBL/GenBank/DDBJ whole genome shotgun (WGS) entry which is preliminary data.</text>
</comment>
<protein>
    <submittedName>
        <fullName evidence="2">Uncharacterized protein</fullName>
    </submittedName>
</protein>
<feature type="compositionally biased region" description="Basic and acidic residues" evidence="1">
    <location>
        <begin position="1"/>
        <end position="18"/>
    </location>
</feature>
<evidence type="ECO:0000313" key="3">
    <source>
        <dbReference type="Proteomes" id="UP000070284"/>
    </source>
</evidence>
<evidence type="ECO:0000256" key="1">
    <source>
        <dbReference type="SAM" id="MobiDB-lite"/>
    </source>
</evidence>
<dbReference type="EMBL" id="LHXO01000088">
    <property type="protein sequence ID" value="KXA94046.1"/>
    <property type="molecule type" value="Genomic_DNA"/>
</dbReference>
<evidence type="ECO:0000313" key="2">
    <source>
        <dbReference type="EMBL" id="KXA94046.1"/>
    </source>
</evidence>
<proteinExistence type="predicted"/>
<name>A0A133UIZ1_9EURY</name>
<feature type="region of interest" description="Disordered" evidence="1">
    <location>
        <begin position="1"/>
        <end position="61"/>
    </location>
</feature>
<dbReference type="AlphaFoldDB" id="A0A133UIZ1"/>
<feature type="non-terminal residue" evidence="2">
    <location>
        <position position="1"/>
    </location>
</feature>